<dbReference type="Pfam" id="PF01575">
    <property type="entry name" value="MaoC_dehydratas"/>
    <property type="match status" value="1"/>
</dbReference>
<dbReference type="CDD" id="cd03451">
    <property type="entry name" value="FkbR2"/>
    <property type="match status" value="1"/>
</dbReference>
<proteinExistence type="predicted"/>
<gene>
    <name evidence="2" type="ORF">FPZ08_21680</name>
</gene>
<evidence type="ECO:0000313" key="3">
    <source>
        <dbReference type="Proteomes" id="UP000315364"/>
    </source>
</evidence>
<keyword evidence="3" id="KW-1185">Reference proteome</keyword>
<dbReference type="InterPro" id="IPR029069">
    <property type="entry name" value="HotDog_dom_sf"/>
</dbReference>
<dbReference type="AlphaFoldDB" id="A0A5B8LZH1"/>
<dbReference type="SUPFAM" id="SSF54637">
    <property type="entry name" value="Thioesterase/thiol ester dehydrase-isomerase"/>
    <property type="match status" value="1"/>
</dbReference>
<sequence>MGYLYEDFREDFRFESYARTITESDLSLFCALVGYHVPLFIDEHYARTTSFGGRICPSHLIMSISTGMTESLFRDGIMGMLGLDGGRFFAPVRPGDTIRTVVTIVSRKETSKPDRGIVVFRDEVFNQDNVLVFQMDKTALIKRRDGAA</sequence>
<dbReference type="Proteomes" id="UP000315364">
    <property type="component" value="Chromosome"/>
</dbReference>
<dbReference type="PANTHER" id="PTHR43664">
    <property type="entry name" value="MONOAMINE OXIDASE-RELATED"/>
    <property type="match status" value="1"/>
</dbReference>
<dbReference type="Gene3D" id="3.10.129.10">
    <property type="entry name" value="Hotdog Thioesterase"/>
    <property type="match status" value="1"/>
</dbReference>
<reference evidence="2 3" key="1">
    <citation type="submission" date="2019-07" db="EMBL/GenBank/DDBJ databases">
        <title>Full genome sequence of Devosia sp. Gsoil 520.</title>
        <authorList>
            <person name="Im W.-T."/>
        </authorList>
    </citation>
    <scope>NUCLEOTIDE SEQUENCE [LARGE SCALE GENOMIC DNA]</scope>
    <source>
        <strain evidence="2 3">Gsoil 520</strain>
    </source>
</reference>
<feature type="domain" description="MaoC-like" evidence="1">
    <location>
        <begin position="17"/>
        <end position="111"/>
    </location>
</feature>
<dbReference type="RefSeq" id="WP_146292795.1">
    <property type="nucleotide sequence ID" value="NZ_CP042304.1"/>
</dbReference>
<evidence type="ECO:0000259" key="1">
    <source>
        <dbReference type="Pfam" id="PF01575"/>
    </source>
</evidence>
<dbReference type="InterPro" id="IPR002539">
    <property type="entry name" value="MaoC-like_dom"/>
</dbReference>
<name>A0A5B8LZH1_9HYPH</name>
<dbReference type="OrthoDB" id="9796589at2"/>
<dbReference type="KEGG" id="dea:FPZ08_21680"/>
<accession>A0A5B8LZH1</accession>
<protein>
    <submittedName>
        <fullName evidence="2">MaoC family dehydratase</fullName>
    </submittedName>
</protein>
<dbReference type="PANTHER" id="PTHR43664:SF1">
    <property type="entry name" value="BETA-METHYLMALYL-COA DEHYDRATASE"/>
    <property type="match status" value="1"/>
</dbReference>
<dbReference type="InterPro" id="IPR052342">
    <property type="entry name" value="MCH/BMMD"/>
</dbReference>
<evidence type="ECO:0000313" key="2">
    <source>
        <dbReference type="EMBL" id="QDZ13114.1"/>
    </source>
</evidence>
<dbReference type="EMBL" id="CP042304">
    <property type="protein sequence ID" value="QDZ13114.1"/>
    <property type="molecule type" value="Genomic_DNA"/>
</dbReference>
<organism evidence="2 3">
    <name type="scientific">Devosia ginsengisoli</name>
    <dbReference type="NCBI Taxonomy" id="400770"/>
    <lineage>
        <taxon>Bacteria</taxon>
        <taxon>Pseudomonadati</taxon>
        <taxon>Pseudomonadota</taxon>
        <taxon>Alphaproteobacteria</taxon>
        <taxon>Hyphomicrobiales</taxon>
        <taxon>Devosiaceae</taxon>
        <taxon>Devosia</taxon>
    </lineage>
</organism>